<reference evidence="3 4" key="1">
    <citation type="submission" date="2019-03" db="EMBL/GenBank/DDBJ databases">
        <title>Genome Sequencing and Assembly of Various Microbes Isolated from Alder Root Nodule.</title>
        <authorList>
            <person name="Swanson E."/>
            <person name="Sevigny J.L."/>
            <person name="Pesce C."/>
            <person name="Davis I."/>
            <person name="Kleiner V."/>
            <person name="Tisa L."/>
        </authorList>
    </citation>
    <scope>NUCLEOTIDE SEQUENCE [LARGE SCALE GENOMIC DNA]</scope>
    <source>
        <strain evidence="3 4">4R-31</strain>
    </source>
</reference>
<feature type="compositionally biased region" description="Basic and acidic residues" evidence="1">
    <location>
        <begin position="9"/>
        <end position="18"/>
    </location>
</feature>
<keyword evidence="2" id="KW-0472">Membrane</keyword>
<sequence length="151" mass="16570">MSSSNQPTREPRNHEDVPRGPQRHHGSVDPQEARGVPVDTNQYHPYAQPAGRWEYVPGCPQDAQRYAEATRSTDTSLVLGILSVTVLPLLAPFALWQANKAEKLGGRATAGKVLGWVGLVMLVLVILWLVFILVMWGVFITQMPSVADSSV</sequence>
<feature type="transmembrane region" description="Helical" evidence="2">
    <location>
        <begin position="77"/>
        <end position="96"/>
    </location>
</feature>
<gene>
    <name evidence="3" type="ORF">E4P33_11040</name>
</gene>
<comment type="caution">
    <text evidence="3">The sequence shown here is derived from an EMBL/GenBank/DDBJ whole genome shotgun (WGS) entry which is preliminary data.</text>
</comment>
<protein>
    <submittedName>
        <fullName evidence="3">DUF4190 domain-containing protein</fullName>
    </submittedName>
</protein>
<proteinExistence type="predicted"/>
<name>A0AAX2SAT2_KOCRH</name>
<dbReference type="EMBL" id="SPNK01000016">
    <property type="protein sequence ID" value="TFH99161.1"/>
    <property type="molecule type" value="Genomic_DNA"/>
</dbReference>
<accession>A0AAX2SAT2</accession>
<keyword evidence="4" id="KW-1185">Reference proteome</keyword>
<evidence type="ECO:0000313" key="4">
    <source>
        <dbReference type="Proteomes" id="UP000298017"/>
    </source>
</evidence>
<dbReference type="Proteomes" id="UP000298017">
    <property type="component" value="Unassembled WGS sequence"/>
</dbReference>
<evidence type="ECO:0000256" key="2">
    <source>
        <dbReference type="SAM" id="Phobius"/>
    </source>
</evidence>
<feature type="region of interest" description="Disordered" evidence="1">
    <location>
        <begin position="1"/>
        <end position="45"/>
    </location>
</feature>
<keyword evidence="2" id="KW-1133">Transmembrane helix</keyword>
<dbReference type="RefSeq" id="WP_070637041.1">
    <property type="nucleotide sequence ID" value="NZ_CABMOG010000020.1"/>
</dbReference>
<feature type="transmembrane region" description="Helical" evidence="2">
    <location>
        <begin position="116"/>
        <end position="139"/>
    </location>
</feature>
<dbReference type="AlphaFoldDB" id="A0AAX2SAT2"/>
<keyword evidence="2" id="KW-0812">Transmembrane</keyword>
<evidence type="ECO:0000256" key="1">
    <source>
        <dbReference type="SAM" id="MobiDB-lite"/>
    </source>
</evidence>
<organism evidence="3 4">
    <name type="scientific">Kocuria rhizophila</name>
    <dbReference type="NCBI Taxonomy" id="72000"/>
    <lineage>
        <taxon>Bacteria</taxon>
        <taxon>Bacillati</taxon>
        <taxon>Actinomycetota</taxon>
        <taxon>Actinomycetes</taxon>
        <taxon>Micrococcales</taxon>
        <taxon>Micrococcaceae</taxon>
        <taxon>Kocuria</taxon>
    </lineage>
</organism>
<evidence type="ECO:0000313" key="3">
    <source>
        <dbReference type="EMBL" id="TFH99161.1"/>
    </source>
</evidence>